<feature type="region of interest" description="Disordered" evidence="1">
    <location>
        <begin position="493"/>
        <end position="515"/>
    </location>
</feature>
<keyword evidence="4" id="KW-0808">Transferase</keyword>
<feature type="domain" description="Acyltransferase 3" evidence="3">
    <location>
        <begin position="144"/>
        <end position="474"/>
    </location>
</feature>
<keyword evidence="2" id="KW-1133">Transmembrane helix</keyword>
<evidence type="ECO:0000313" key="4">
    <source>
        <dbReference type="EMBL" id="HEN14653.1"/>
    </source>
</evidence>
<comment type="caution">
    <text evidence="4">The sequence shown here is derived from an EMBL/GenBank/DDBJ whole genome shotgun (WGS) entry which is preliminary data.</text>
</comment>
<sequence>MWWVWAWSSSGAATRFQQWTSCSATDRGWARNTNRRGRRSSGTGRCRCRWPWNRPPPIWRRPLPRRRSTRRAPPSFGEAGPLRVPELRLAGSPGAAIFPRPRPALGSRILAMNPRRWFPVDQADRWTPDTSPPITASSPVPRIESLDYLRGLMALSVMVYHYTLPLGDEPGSESLLARLGCYAVSVFYILSGLSLTLVYRGRIHNRSDATRFWVKRLLRICPLYWLAITVSLLYQGLATVLLGESWDVSSLRILLNYSLLFGFFDPGGALTTGGWSIGNEVVFYAVLPCVLWLSNRWRAALAASLAAALALAGAFSLVWMSPERTLVEQWPVYINPLNQFVYFMLGVAIGHASFSRPQSRWSLAAGLGAAVCAAAFCLWPLEGDRIHLVTGMSRLAFTGMSAAVVVAFIHLRPLASPLLCGSLAFLGRSCYSIYLLHPLVALPIVFVGTRLGLALYECYLLSAAMTFACSWASYRYVEEPCIKLASRLTRQRSQVPASPQSRETELPLRSDRRAA</sequence>
<evidence type="ECO:0000256" key="2">
    <source>
        <dbReference type="SAM" id="Phobius"/>
    </source>
</evidence>
<feature type="transmembrane region" description="Helical" evidence="2">
    <location>
        <begin position="431"/>
        <end position="453"/>
    </location>
</feature>
<feature type="transmembrane region" description="Helical" evidence="2">
    <location>
        <begin position="220"/>
        <end position="242"/>
    </location>
</feature>
<dbReference type="InterPro" id="IPR050879">
    <property type="entry name" value="Acyltransferase_3"/>
</dbReference>
<name>A0A7C2P270_9PLAN</name>
<dbReference type="GO" id="GO:0000271">
    <property type="term" value="P:polysaccharide biosynthetic process"/>
    <property type="evidence" value="ECO:0007669"/>
    <property type="project" value="TreeGrafter"/>
</dbReference>
<evidence type="ECO:0000259" key="3">
    <source>
        <dbReference type="Pfam" id="PF01757"/>
    </source>
</evidence>
<dbReference type="GO" id="GO:0016020">
    <property type="term" value="C:membrane"/>
    <property type="evidence" value="ECO:0007669"/>
    <property type="project" value="TreeGrafter"/>
</dbReference>
<dbReference type="PANTHER" id="PTHR23028:SF131">
    <property type="entry name" value="BLR2367 PROTEIN"/>
    <property type="match status" value="1"/>
</dbReference>
<proteinExistence type="predicted"/>
<organism evidence="4">
    <name type="scientific">Schlesneria paludicola</name>
    <dbReference type="NCBI Taxonomy" id="360056"/>
    <lineage>
        <taxon>Bacteria</taxon>
        <taxon>Pseudomonadati</taxon>
        <taxon>Planctomycetota</taxon>
        <taxon>Planctomycetia</taxon>
        <taxon>Planctomycetales</taxon>
        <taxon>Planctomycetaceae</taxon>
        <taxon>Schlesneria</taxon>
    </lineage>
</organism>
<feature type="transmembrane region" description="Helical" evidence="2">
    <location>
        <begin position="300"/>
        <end position="320"/>
    </location>
</feature>
<keyword evidence="4" id="KW-0012">Acyltransferase</keyword>
<keyword evidence="2" id="KW-0472">Membrane</keyword>
<keyword evidence="2" id="KW-0812">Transmembrane</keyword>
<dbReference type="InterPro" id="IPR002656">
    <property type="entry name" value="Acyl_transf_3_dom"/>
</dbReference>
<feature type="compositionally biased region" description="Basic and acidic residues" evidence="1">
    <location>
        <begin position="502"/>
        <end position="515"/>
    </location>
</feature>
<reference evidence="4" key="1">
    <citation type="journal article" date="2020" name="mSystems">
        <title>Genome- and Community-Level Interaction Insights into Carbon Utilization and Element Cycling Functions of Hydrothermarchaeota in Hydrothermal Sediment.</title>
        <authorList>
            <person name="Zhou Z."/>
            <person name="Liu Y."/>
            <person name="Xu W."/>
            <person name="Pan J."/>
            <person name="Luo Z.H."/>
            <person name="Li M."/>
        </authorList>
    </citation>
    <scope>NUCLEOTIDE SEQUENCE [LARGE SCALE GENOMIC DNA]</scope>
    <source>
        <strain evidence="4">SpSt-339</strain>
    </source>
</reference>
<feature type="transmembrane region" description="Helical" evidence="2">
    <location>
        <begin position="361"/>
        <end position="381"/>
    </location>
</feature>
<feature type="transmembrane region" description="Helical" evidence="2">
    <location>
        <begin position="176"/>
        <end position="199"/>
    </location>
</feature>
<evidence type="ECO:0000256" key="1">
    <source>
        <dbReference type="SAM" id="MobiDB-lite"/>
    </source>
</evidence>
<dbReference type="GO" id="GO:0016747">
    <property type="term" value="F:acyltransferase activity, transferring groups other than amino-acyl groups"/>
    <property type="evidence" value="ECO:0007669"/>
    <property type="project" value="InterPro"/>
</dbReference>
<feature type="transmembrane region" description="Helical" evidence="2">
    <location>
        <begin position="332"/>
        <end position="354"/>
    </location>
</feature>
<accession>A0A7C2P270</accession>
<dbReference type="EMBL" id="DSOK01000125">
    <property type="protein sequence ID" value="HEN14653.1"/>
    <property type="molecule type" value="Genomic_DNA"/>
</dbReference>
<feature type="transmembrane region" description="Helical" evidence="2">
    <location>
        <begin position="273"/>
        <end position="293"/>
    </location>
</feature>
<dbReference type="PANTHER" id="PTHR23028">
    <property type="entry name" value="ACETYLTRANSFERASE"/>
    <property type="match status" value="1"/>
</dbReference>
<protein>
    <submittedName>
        <fullName evidence="4">Acyltransferase</fullName>
    </submittedName>
</protein>
<dbReference type="AlphaFoldDB" id="A0A7C2P270"/>
<dbReference type="Pfam" id="PF01757">
    <property type="entry name" value="Acyl_transf_3"/>
    <property type="match status" value="1"/>
</dbReference>
<gene>
    <name evidence="4" type="ORF">ENQ76_04185</name>
</gene>